<gene>
    <name evidence="2" type="ordered locus">Arch_1159</name>
</gene>
<keyword evidence="1" id="KW-0862">Zinc</keyword>
<dbReference type="PANTHER" id="PTHR30037">
    <property type="entry name" value="DNA-3-METHYLADENINE GLYCOSYLASE 1"/>
    <property type="match status" value="1"/>
</dbReference>
<dbReference type="eggNOG" id="COG2818">
    <property type="taxonomic scope" value="Bacteria"/>
</dbReference>
<name>D7BPM3_ARCHD</name>
<dbReference type="Gene3D" id="1.10.340.30">
    <property type="entry name" value="Hypothetical protein, domain 2"/>
    <property type="match status" value="1"/>
</dbReference>
<dbReference type="InterPro" id="IPR011257">
    <property type="entry name" value="DNA_glycosylase"/>
</dbReference>
<dbReference type="GO" id="GO:0006284">
    <property type="term" value="P:base-excision repair"/>
    <property type="evidence" value="ECO:0007669"/>
    <property type="project" value="InterPro"/>
</dbReference>
<dbReference type="Proteomes" id="UP000000376">
    <property type="component" value="Chromosome"/>
</dbReference>
<evidence type="ECO:0000313" key="2">
    <source>
        <dbReference type="EMBL" id="ADH92872.1"/>
    </source>
</evidence>
<accession>D7BPM3</accession>
<feature type="binding site" evidence="1">
    <location>
        <position position="177"/>
    </location>
    <ligand>
        <name>Zn(2+)</name>
        <dbReference type="ChEBI" id="CHEBI:29105"/>
    </ligand>
</feature>
<sequence>MNVLDRPRCTWVNPKNPLYVKYHDAEWGQPLQHDVQHFELLALETFVAGLSWETVLNKREAFREAFDHFNPATVASYDDVDVSRLLNNPRIIRNRKKICATISNAQVFLGVVNDYGSFDAYIWSFLNSDHPVHMDSNITISPESTALAADLKKRGIRFFGPTTAHSYLQAAGFVIAHSPGCYLSENH</sequence>
<feature type="binding site" evidence="1">
    <location>
        <position position="9"/>
    </location>
    <ligand>
        <name>Zn(2+)</name>
        <dbReference type="ChEBI" id="CHEBI:29105"/>
    </ligand>
</feature>
<dbReference type="EMBL" id="CP002045">
    <property type="protein sequence ID" value="ADH92872.1"/>
    <property type="molecule type" value="Genomic_DNA"/>
</dbReference>
<reference evidence="2 3" key="1">
    <citation type="journal article" date="2010" name="Stand. Genomic Sci.">
        <title>Complete genome sequence of Arcanobacterium haemolyticum type strain (11018).</title>
        <authorList>
            <person name="Yasawong M."/>
            <person name="Teshima H."/>
            <person name="Lapidus A."/>
            <person name="Nolan M."/>
            <person name="Lucas S."/>
            <person name="Glavina Del Rio T."/>
            <person name="Tice H."/>
            <person name="Cheng J."/>
            <person name="Bruce D."/>
            <person name="Detter C."/>
            <person name="Tapia R."/>
            <person name="Han C."/>
            <person name="Goodwin L."/>
            <person name="Pitluck S."/>
            <person name="Liolios K."/>
            <person name="Ivanova N."/>
            <person name="Mavromatis K."/>
            <person name="Mikhailova N."/>
            <person name="Pati A."/>
            <person name="Chen A."/>
            <person name="Palaniappan K."/>
            <person name="Land M."/>
            <person name="Hauser L."/>
            <person name="Chang Y."/>
            <person name="Jeffries C."/>
            <person name="Rohde M."/>
            <person name="Sikorski J."/>
            <person name="Pukall R."/>
            <person name="Goker M."/>
            <person name="Woyke T."/>
            <person name="Bristow J."/>
            <person name="Eisen J."/>
            <person name="Markowitz V."/>
            <person name="Hugenholtz P."/>
            <person name="Kyrpides N."/>
            <person name="Klenk H."/>
        </authorList>
    </citation>
    <scope>NUCLEOTIDE SEQUENCE [LARGE SCALE GENOMIC DNA]</scope>
    <source>
        <strain evidence="3">ATCC 9345 / DSM 20595 / CCUG 17215 / LMG 16163 / NBRC 15585 / NCTC 8452 / 11018</strain>
    </source>
</reference>
<dbReference type="KEGG" id="ahe:Arch_1159"/>
<feature type="binding site" evidence="1">
    <location>
        <position position="23"/>
    </location>
    <ligand>
        <name>Zn(2+)</name>
        <dbReference type="ChEBI" id="CHEBI:29105"/>
    </ligand>
</feature>
<keyword evidence="2" id="KW-0326">Glycosidase</keyword>
<dbReference type="RefSeq" id="WP_013170366.1">
    <property type="nucleotide sequence ID" value="NC_014218.1"/>
</dbReference>
<feature type="binding site" evidence="1">
    <location>
        <position position="181"/>
    </location>
    <ligand>
        <name>Zn(2+)</name>
        <dbReference type="ChEBI" id="CHEBI:29105"/>
    </ligand>
</feature>
<dbReference type="PANTHER" id="PTHR30037:SF4">
    <property type="entry name" value="DNA-3-METHYLADENINE GLYCOSYLASE I"/>
    <property type="match status" value="1"/>
</dbReference>
<keyword evidence="3" id="KW-1185">Reference proteome</keyword>
<keyword evidence="2" id="KW-0378">Hydrolase</keyword>
<keyword evidence="1" id="KW-0479">Metal-binding</keyword>
<protein>
    <submittedName>
        <fullName evidence="2">DNA-3-methyladenine glycosylase I</fullName>
        <ecNumber evidence="2">3.2.2.20</ecNumber>
    </submittedName>
</protein>
<dbReference type="Pfam" id="PF03352">
    <property type="entry name" value="Adenine_glyco"/>
    <property type="match status" value="1"/>
</dbReference>
<evidence type="ECO:0000256" key="1">
    <source>
        <dbReference type="PIRSR" id="PIRSR605019-1"/>
    </source>
</evidence>
<dbReference type="HOGENOM" id="CLU_083758_1_0_11"/>
<dbReference type="EC" id="3.2.2.20" evidence="2"/>
<evidence type="ECO:0000313" key="3">
    <source>
        <dbReference type="Proteomes" id="UP000000376"/>
    </source>
</evidence>
<dbReference type="GO" id="GO:0008725">
    <property type="term" value="F:DNA-3-methyladenine glycosylase activity"/>
    <property type="evidence" value="ECO:0007669"/>
    <property type="project" value="UniProtKB-EC"/>
</dbReference>
<dbReference type="InterPro" id="IPR005019">
    <property type="entry name" value="Adenine_glyco"/>
</dbReference>
<proteinExistence type="predicted"/>
<dbReference type="AlphaFoldDB" id="D7BPM3"/>
<dbReference type="STRING" id="644284.Arch_1159"/>
<dbReference type="SUPFAM" id="SSF48150">
    <property type="entry name" value="DNA-glycosylase"/>
    <property type="match status" value="1"/>
</dbReference>
<dbReference type="GO" id="GO:0046872">
    <property type="term" value="F:metal ion binding"/>
    <property type="evidence" value="ECO:0007669"/>
    <property type="project" value="UniProtKB-KW"/>
</dbReference>
<dbReference type="OrthoDB" id="9807664at2"/>
<dbReference type="InterPro" id="IPR052891">
    <property type="entry name" value="DNA-3mA_glycosylase"/>
</dbReference>
<organism evidence="2 3">
    <name type="scientific">Arcanobacterium haemolyticum (strain ATCC 9345 / DSM 20595 / CCM 5947 / CCUG 17215 / LMG 16163 / NBRC 15585 / NCTC 8452 / 11018)</name>
    <dbReference type="NCBI Taxonomy" id="644284"/>
    <lineage>
        <taxon>Bacteria</taxon>
        <taxon>Bacillati</taxon>
        <taxon>Actinomycetota</taxon>
        <taxon>Actinomycetes</taxon>
        <taxon>Actinomycetales</taxon>
        <taxon>Actinomycetaceae</taxon>
        <taxon>Arcanobacterium</taxon>
    </lineage>
</organism>